<proteinExistence type="predicted"/>
<dbReference type="EMBL" id="CCKQ01010855">
    <property type="protein sequence ID" value="CDW82369.1"/>
    <property type="molecule type" value="Genomic_DNA"/>
</dbReference>
<accession>A0A078AJG2</accession>
<gene>
    <name evidence="1" type="primary">Contig2295.g2479</name>
    <name evidence="1" type="ORF">STYLEM_11401</name>
</gene>
<evidence type="ECO:0000313" key="2">
    <source>
        <dbReference type="Proteomes" id="UP000039865"/>
    </source>
</evidence>
<dbReference type="AlphaFoldDB" id="A0A078AJG2"/>
<dbReference type="Proteomes" id="UP000039865">
    <property type="component" value="Unassembled WGS sequence"/>
</dbReference>
<dbReference type="InParanoid" id="A0A078AJG2"/>
<organism evidence="1 2">
    <name type="scientific">Stylonychia lemnae</name>
    <name type="common">Ciliate</name>
    <dbReference type="NCBI Taxonomy" id="5949"/>
    <lineage>
        <taxon>Eukaryota</taxon>
        <taxon>Sar</taxon>
        <taxon>Alveolata</taxon>
        <taxon>Ciliophora</taxon>
        <taxon>Intramacronucleata</taxon>
        <taxon>Spirotrichea</taxon>
        <taxon>Stichotrichia</taxon>
        <taxon>Sporadotrichida</taxon>
        <taxon>Oxytrichidae</taxon>
        <taxon>Stylonychinae</taxon>
        <taxon>Stylonychia</taxon>
    </lineage>
</organism>
<reference evidence="1 2" key="1">
    <citation type="submission" date="2014-06" db="EMBL/GenBank/DDBJ databases">
        <authorList>
            <person name="Swart Estienne"/>
        </authorList>
    </citation>
    <scope>NUCLEOTIDE SEQUENCE [LARGE SCALE GENOMIC DNA]</scope>
    <source>
        <strain evidence="1 2">130c</strain>
    </source>
</reference>
<keyword evidence="2" id="KW-1185">Reference proteome</keyword>
<name>A0A078AJG2_STYLE</name>
<sequence>MDKVYNLYTADQHKKEEKVNKQSVKLEDIISPRQDLLTNEMIIDVPQNLEDIELRLSHDDNCEQQIAHEKFHHSEEDSPGIYLGTSHMHRGCEEEIIPGKNINIS</sequence>
<protein>
    <submittedName>
        <fullName evidence="1">Uncharacterized protein</fullName>
    </submittedName>
</protein>
<evidence type="ECO:0000313" key="1">
    <source>
        <dbReference type="EMBL" id="CDW82369.1"/>
    </source>
</evidence>